<dbReference type="GO" id="GO:0006352">
    <property type="term" value="P:DNA-templated transcription initiation"/>
    <property type="evidence" value="ECO:0007669"/>
    <property type="project" value="InterPro"/>
</dbReference>
<evidence type="ECO:0000313" key="8">
    <source>
        <dbReference type="Proteomes" id="UP000660862"/>
    </source>
</evidence>
<reference evidence="7" key="1">
    <citation type="journal article" date="2014" name="Int. J. Syst. Evol. Microbiol.">
        <title>Complete genome sequence of Corynebacterium casei LMG S-19264T (=DSM 44701T), isolated from a smear-ripened cheese.</title>
        <authorList>
            <consortium name="US DOE Joint Genome Institute (JGI-PGF)"/>
            <person name="Walter F."/>
            <person name="Albersmeier A."/>
            <person name="Kalinowski J."/>
            <person name="Ruckert C."/>
        </authorList>
    </citation>
    <scope>NUCLEOTIDE SEQUENCE</scope>
    <source>
        <strain evidence="7">CGMCC 1.12195</strain>
    </source>
</reference>
<dbReference type="GO" id="GO:0003677">
    <property type="term" value="F:DNA binding"/>
    <property type="evidence" value="ECO:0007669"/>
    <property type="project" value="InterPro"/>
</dbReference>
<dbReference type="SUPFAM" id="SSF88659">
    <property type="entry name" value="Sigma3 and sigma4 domains of RNA polymerase sigma factors"/>
    <property type="match status" value="1"/>
</dbReference>
<dbReference type="RefSeq" id="WP_188507827.1">
    <property type="nucleotide sequence ID" value="NZ_BMER01000005.1"/>
</dbReference>
<evidence type="ECO:0000313" key="7">
    <source>
        <dbReference type="EMBL" id="GGG99783.1"/>
    </source>
</evidence>
<sequence length="194" mass="22637">MDQTDLLHRISQNDEYAFSELYRVYQPGLRDFFRRYVHADTLADDLCQELFIKLWDNRRQLAGIRAFRPYLYVIARNLALNSLKRIAVSQRAMGELLRHYPVQQEATEQTVIDREYRMLLNQALARLPRRSREIFALCREQGKSYDEAASALGISRNAIKNHMVSTLKVLRSFAEKQLGVTIGLMIGIMKFLLP</sequence>
<dbReference type="GO" id="GO:0016987">
    <property type="term" value="F:sigma factor activity"/>
    <property type="evidence" value="ECO:0007669"/>
    <property type="project" value="UniProtKB-KW"/>
</dbReference>
<keyword evidence="8" id="KW-1185">Reference proteome</keyword>
<evidence type="ECO:0000259" key="5">
    <source>
        <dbReference type="Pfam" id="PF04542"/>
    </source>
</evidence>
<accession>A0A917I0P1</accession>
<keyword evidence="2" id="KW-0805">Transcription regulation</keyword>
<dbReference type="NCBIfam" id="TIGR02985">
    <property type="entry name" value="Sig70_bacteroi1"/>
    <property type="match status" value="1"/>
</dbReference>
<gene>
    <name evidence="7" type="ORF">GCM10007415_39530</name>
</gene>
<dbReference type="InterPro" id="IPR014327">
    <property type="entry name" value="RNA_pol_sigma70_bacteroid"/>
</dbReference>
<dbReference type="Gene3D" id="1.10.10.10">
    <property type="entry name" value="Winged helix-like DNA-binding domain superfamily/Winged helix DNA-binding domain"/>
    <property type="match status" value="1"/>
</dbReference>
<dbReference type="PANTHER" id="PTHR43133">
    <property type="entry name" value="RNA POLYMERASE ECF-TYPE SIGMA FACTO"/>
    <property type="match status" value="1"/>
</dbReference>
<dbReference type="Pfam" id="PF08281">
    <property type="entry name" value="Sigma70_r4_2"/>
    <property type="match status" value="1"/>
</dbReference>
<dbReference type="NCBIfam" id="TIGR02937">
    <property type="entry name" value="sigma70-ECF"/>
    <property type="match status" value="1"/>
</dbReference>
<organism evidence="7 8">
    <name type="scientific">Parapedobacter pyrenivorans</name>
    <dbReference type="NCBI Taxonomy" id="1305674"/>
    <lineage>
        <taxon>Bacteria</taxon>
        <taxon>Pseudomonadati</taxon>
        <taxon>Bacteroidota</taxon>
        <taxon>Sphingobacteriia</taxon>
        <taxon>Sphingobacteriales</taxon>
        <taxon>Sphingobacteriaceae</taxon>
        <taxon>Parapedobacter</taxon>
    </lineage>
</organism>
<dbReference type="InterPro" id="IPR039425">
    <property type="entry name" value="RNA_pol_sigma-70-like"/>
</dbReference>
<evidence type="ECO:0000259" key="6">
    <source>
        <dbReference type="Pfam" id="PF08281"/>
    </source>
</evidence>
<dbReference type="SUPFAM" id="SSF88946">
    <property type="entry name" value="Sigma2 domain of RNA polymerase sigma factors"/>
    <property type="match status" value="1"/>
</dbReference>
<dbReference type="InterPro" id="IPR036388">
    <property type="entry name" value="WH-like_DNA-bd_sf"/>
</dbReference>
<dbReference type="EMBL" id="BMER01000005">
    <property type="protein sequence ID" value="GGG99783.1"/>
    <property type="molecule type" value="Genomic_DNA"/>
</dbReference>
<dbReference type="InterPro" id="IPR013325">
    <property type="entry name" value="RNA_pol_sigma_r2"/>
</dbReference>
<dbReference type="InterPro" id="IPR013249">
    <property type="entry name" value="RNA_pol_sigma70_r4_t2"/>
</dbReference>
<dbReference type="Proteomes" id="UP000660862">
    <property type="component" value="Unassembled WGS sequence"/>
</dbReference>
<comment type="similarity">
    <text evidence="1">Belongs to the sigma-70 factor family. ECF subfamily.</text>
</comment>
<dbReference type="InterPro" id="IPR013324">
    <property type="entry name" value="RNA_pol_sigma_r3/r4-like"/>
</dbReference>
<dbReference type="AlphaFoldDB" id="A0A917I0P1"/>
<proteinExistence type="inferred from homology"/>
<evidence type="ECO:0000256" key="3">
    <source>
        <dbReference type="ARBA" id="ARBA00023082"/>
    </source>
</evidence>
<dbReference type="InterPro" id="IPR007627">
    <property type="entry name" value="RNA_pol_sigma70_r2"/>
</dbReference>
<feature type="domain" description="RNA polymerase sigma-70 region 2" evidence="5">
    <location>
        <begin position="21"/>
        <end position="85"/>
    </location>
</feature>
<name>A0A917I0P1_9SPHI</name>
<dbReference type="Pfam" id="PF04542">
    <property type="entry name" value="Sigma70_r2"/>
    <property type="match status" value="1"/>
</dbReference>
<evidence type="ECO:0000256" key="2">
    <source>
        <dbReference type="ARBA" id="ARBA00023015"/>
    </source>
</evidence>
<evidence type="ECO:0000256" key="1">
    <source>
        <dbReference type="ARBA" id="ARBA00010641"/>
    </source>
</evidence>
<dbReference type="Gene3D" id="1.10.1740.10">
    <property type="match status" value="1"/>
</dbReference>
<dbReference type="InterPro" id="IPR014284">
    <property type="entry name" value="RNA_pol_sigma-70_dom"/>
</dbReference>
<protein>
    <submittedName>
        <fullName evidence="7">Siderophore-interacting protein</fullName>
    </submittedName>
</protein>
<dbReference type="PANTHER" id="PTHR43133:SF46">
    <property type="entry name" value="RNA POLYMERASE SIGMA-70 FACTOR ECF SUBFAMILY"/>
    <property type="match status" value="1"/>
</dbReference>
<keyword evidence="3" id="KW-0731">Sigma factor</keyword>
<feature type="domain" description="RNA polymerase sigma factor 70 region 4 type 2" evidence="6">
    <location>
        <begin position="118"/>
        <end position="164"/>
    </location>
</feature>
<keyword evidence="4" id="KW-0804">Transcription</keyword>
<evidence type="ECO:0000256" key="4">
    <source>
        <dbReference type="ARBA" id="ARBA00023163"/>
    </source>
</evidence>
<reference evidence="7" key="2">
    <citation type="submission" date="2020-09" db="EMBL/GenBank/DDBJ databases">
        <authorList>
            <person name="Sun Q."/>
            <person name="Zhou Y."/>
        </authorList>
    </citation>
    <scope>NUCLEOTIDE SEQUENCE</scope>
    <source>
        <strain evidence="7">CGMCC 1.12195</strain>
    </source>
</reference>
<comment type="caution">
    <text evidence="7">The sequence shown here is derived from an EMBL/GenBank/DDBJ whole genome shotgun (WGS) entry which is preliminary data.</text>
</comment>